<dbReference type="AlphaFoldDB" id="A0A9P0J0G6"/>
<organism evidence="2 3">
    <name type="scientific">Aphis gossypii</name>
    <name type="common">Cotton aphid</name>
    <dbReference type="NCBI Taxonomy" id="80765"/>
    <lineage>
        <taxon>Eukaryota</taxon>
        <taxon>Metazoa</taxon>
        <taxon>Ecdysozoa</taxon>
        <taxon>Arthropoda</taxon>
        <taxon>Hexapoda</taxon>
        <taxon>Insecta</taxon>
        <taxon>Pterygota</taxon>
        <taxon>Neoptera</taxon>
        <taxon>Paraneoptera</taxon>
        <taxon>Hemiptera</taxon>
        <taxon>Sternorrhyncha</taxon>
        <taxon>Aphidomorpha</taxon>
        <taxon>Aphidoidea</taxon>
        <taxon>Aphididae</taxon>
        <taxon>Aphidini</taxon>
        <taxon>Aphis</taxon>
        <taxon>Aphis</taxon>
    </lineage>
</organism>
<feature type="chain" id="PRO_5040267590" description="GH18 domain-containing protein" evidence="1">
    <location>
        <begin position="23"/>
        <end position="360"/>
    </location>
</feature>
<reference evidence="2" key="2">
    <citation type="submission" date="2022-10" db="EMBL/GenBank/DDBJ databases">
        <authorList>
            <consortium name="ENA_rothamsted_submissions"/>
            <consortium name="culmorum"/>
            <person name="King R."/>
        </authorList>
    </citation>
    <scope>NUCLEOTIDE SEQUENCE</scope>
</reference>
<evidence type="ECO:0000313" key="2">
    <source>
        <dbReference type="EMBL" id="CAH1724189.1"/>
    </source>
</evidence>
<evidence type="ECO:0000313" key="3">
    <source>
        <dbReference type="Proteomes" id="UP001154329"/>
    </source>
</evidence>
<keyword evidence="3" id="KW-1185">Reference proteome</keyword>
<evidence type="ECO:0008006" key="4">
    <source>
        <dbReference type="Google" id="ProtNLM"/>
    </source>
</evidence>
<name>A0A9P0J0G6_APHGO</name>
<feature type="signal peptide" evidence="1">
    <location>
        <begin position="1"/>
        <end position="22"/>
    </location>
</feature>
<protein>
    <recommendedName>
        <fullName evidence="4">GH18 domain-containing protein</fullName>
    </recommendedName>
</protein>
<dbReference type="EMBL" id="OU899035">
    <property type="protein sequence ID" value="CAH1724189.1"/>
    <property type="molecule type" value="Genomic_DNA"/>
</dbReference>
<proteinExistence type="predicted"/>
<gene>
    <name evidence="2" type="ORF">APHIGO_LOCUS5534</name>
</gene>
<evidence type="ECO:0000256" key="1">
    <source>
        <dbReference type="SAM" id="SignalP"/>
    </source>
</evidence>
<sequence>MYFPQPLLLICVLLILAERIHSQSLKGPGISSCSYSNFRDSVCEWPPIQVSEIPAECTSLNYLVALIDENYFIGPSTSGSDYAILDTLLASDKDVYLYYGRETTTDWANVLGNGRAEANALKEMNSLEVFFEAHKGIDGIILVGITYEPSDPEFANFTENFKIYLDVLKKKFPNLAIGLDLFASFLIDQYNDPKRVWLDFKVLDVSIDFYAVTMEEFNPCNADFKTGTVIKCGKNIIHTLDILADVLQKTNIPKAKTYFKFKTNPESPDDRLILCGMNNEKLCELPSTVTCDWCSDTIASYNEKGKFSKEYGAGFIARYIDFEDKNNTCKCEKPFFAFYALLDGFNGITSKPCELFDNRN</sequence>
<accession>A0A9P0J0G6</accession>
<reference evidence="2" key="1">
    <citation type="submission" date="2022-02" db="EMBL/GenBank/DDBJ databases">
        <authorList>
            <person name="King R."/>
        </authorList>
    </citation>
    <scope>NUCLEOTIDE SEQUENCE</scope>
</reference>
<dbReference type="Proteomes" id="UP001154329">
    <property type="component" value="Chromosome 2"/>
</dbReference>
<keyword evidence="1" id="KW-0732">Signal</keyword>